<evidence type="ECO:0000313" key="4">
    <source>
        <dbReference type="Proteomes" id="UP001275440"/>
    </source>
</evidence>
<proteinExistence type="predicted"/>
<feature type="compositionally biased region" description="Low complexity" evidence="1">
    <location>
        <begin position="339"/>
        <end position="366"/>
    </location>
</feature>
<sequence length="413" mass="44783">MAERSSSGRKLALVLVGLGTFLLAIALLVPTYTVGKLKKTPLDLEVTTVAEGTGDILNSKALLSGKAQVDTNVPIVAQRFVTVEDPSDADIMTLQAGQTVRRLDMQGDTGLVSAIVDRLTIDRVTSMPVSKEEYPNRVSTVQTSATAPPTEIDNRDGLQYKFPFDVEQRNYPYYDLNARENYDVEYQGEEEISGVDVYHFRHTVDPVDLSKADPTNPSYKLSLPASTWGVEGDGPITMVRWYTNVRDLWVDPVTGVVIKGQEQQYQYYAREADKPEVTVLKVTLPFDQDTVEYQVGQAKDGQDTLSTFGRTVPIILGILGALSLIAGIVLGLRGGKGGTPAAAAGGPAPAGPAATTPSGPAHAAPAQRDWTTDDTQVIPRTEAEQNPPQQRDWTTDATQEIPTTDLRKPPTDK</sequence>
<keyword evidence="4" id="KW-1185">Reference proteome</keyword>
<keyword evidence="2" id="KW-0812">Transmembrane</keyword>
<comment type="caution">
    <text evidence="3">The sequence shown here is derived from an EMBL/GenBank/DDBJ whole genome shotgun (WGS) entry which is preliminary data.</text>
</comment>
<accession>A0ABU3WYR2</accession>
<feature type="compositionally biased region" description="Polar residues" evidence="1">
    <location>
        <begin position="384"/>
        <end position="402"/>
    </location>
</feature>
<dbReference type="EMBL" id="WBMO01000005">
    <property type="protein sequence ID" value="MDV2478493.1"/>
    <property type="molecule type" value="Genomic_DNA"/>
</dbReference>
<evidence type="ECO:0000256" key="2">
    <source>
        <dbReference type="SAM" id="Phobius"/>
    </source>
</evidence>
<dbReference type="RefSeq" id="WP_371305849.1">
    <property type="nucleotide sequence ID" value="NZ_JAWKJJ010000001.1"/>
</dbReference>
<evidence type="ECO:0000313" key="3">
    <source>
        <dbReference type="EMBL" id="MDV2478493.1"/>
    </source>
</evidence>
<name>A0ABU3WYR2_9NOCA</name>
<organism evidence="3 4">
    <name type="scientific">Rhodococcus zopfii</name>
    <dbReference type="NCBI Taxonomy" id="43772"/>
    <lineage>
        <taxon>Bacteria</taxon>
        <taxon>Bacillati</taxon>
        <taxon>Actinomycetota</taxon>
        <taxon>Actinomycetes</taxon>
        <taxon>Mycobacteriales</taxon>
        <taxon>Nocardiaceae</taxon>
        <taxon>Rhodococcus</taxon>
    </lineage>
</organism>
<gene>
    <name evidence="3" type="ORF">F8M49_29330</name>
</gene>
<evidence type="ECO:0000256" key="1">
    <source>
        <dbReference type="SAM" id="MobiDB-lite"/>
    </source>
</evidence>
<feature type="transmembrane region" description="Helical" evidence="2">
    <location>
        <begin position="312"/>
        <end position="332"/>
    </location>
</feature>
<reference evidence="3 4" key="1">
    <citation type="submission" date="2019-10" db="EMBL/GenBank/DDBJ databases">
        <title>Draft Genome Assembly of Rhodococcus zopfii DSM44189.</title>
        <authorList>
            <person name="Sutton J.M."/>
            <person name="Akob D.M."/>
            <person name="Bushman T.J."/>
        </authorList>
    </citation>
    <scope>NUCLEOTIDE SEQUENCE [LARGE SCALE GENOMIC DNA]</scope>
    <source>
        <strain evidence="3 4">DSM 44189</strain>
    </source>
</reference>
<feature type="region of interest" description="Disordered" evidence="1">
    <location>
        <begin position="337"/>
        <end position="413"/>
    </location>
</feature>
<protein>
    <submittedName>
        <fullName evidence="3">DUF3068 domain-containing protein</fullName>
    </submittedName>
</protein>
<keyword evidence="2" id="KW-1133">Transmembrane helix</keyword>
<keyword evidence="2" id="KW-0472">Membrane</keyword>
<dbReference type="Pfam" id="PF11271">
    <property type="entry name" value="PorA"/>
    <property type="match status" value="1"/>
</dbReference>
<dbReference type="InterPro" id="IPR021424">
    <property type="entry name" value="PorA"/>
</dbReference>
<dbReference type="Proteomes" id="UP001275440">
    <property type="component" value="Unassembled WGS sequence"/>
</dbReference>